<proteinExistence type="predicted"/>
<accession>A0A3P5YRT4</accession>
<organism evidence="1">
    <name type="scientific">Brassica campestris</name>
    <name type="common">Field mustard</name>
    <dbReference type="NCBI Taxonomy" id="3711"/>
    <lineage>
        <taxon>Eukaryota</taxon>
        <taxon>Viridiplantae</taxon>
        <taxon>Streptophyta</taxon>
        <taxon>Embryophyta</taxon>
        <taxon>Tracheophyta</taxon>
        <taxon>Spermatophyta</taxon>
        <taxon>Magnoliopsida</taxon>
        <taxon>eudicotyledons</taxon>
        <taxon>Gunneridae</taxon>
        <taxon>Pentapetalae</taxon>
        <taxon>rosids</taxon>
        <taxon>malvids</taxon>
        <taxon>Brassicales</taxon>
        <taxon>Brassicaceae</taxon>
        <taxon>Brassiceae</taxon>
        <taxon>Brassica</taxon>
    </lineage>
</organism>
<dbReference type="AlphaFoldDB" id="A0A3P5YRT4"/>
<sequence>MQPYTFSPCYIAECSIMFFGGSKENMSFVFNFMSVFH</sequence>
<dbReference type="EMBL" id="LR031568">
    <property type="protein sequence ID" value="VDC62598.1"/>
    <property type="molecule type" value="Genomic_DNA"/>
</dbReference>
<reference evidence="1" key="1">
    <citation type="submission" date="2018-11" db="EMBL/GenBank/DDBJ databases">
        <authorList>
            <consortium name="Genoscope - CEA"/>
            <person name="William W."/>
        </authorList>
    </citation>
    <scope>NUCLEOTIDE SEQUENCE</scope>
</reference>
<evidence type="ECO:0000313" key="1">
    <source>
        <dbReference type="EMBL" id="VDC62598.1"/>
    </source>
</evidence>
<gene>
    <name evidence="1" type="ORF">BRAA09T40209Z</name>
</gene>
<protein>
    <submittedName>
        <fullName evidence="1">Uncharacterized protein</fullName>
    </submittedName>
</protein>
<name>A0A3P5YRT4_BRACM</name>